<dbReference type="Pfam" id="PF00293">
    <property type="entry name" value="NUDIX"/>
    <property type="match status" value="1"/>
</dbReference>
<dbReference type="CDD" id="cd04678">
    <property type="entry name" value="NUDIX_MTH2_Nudt15"/>
    <property type="match status" value="1"/>
</dbReference>
<feature type="domain" description="Nudix hydrolase" evidence="1">
    <location>
        <begin position="6"/>
        <end position="147"/>
    </location>
</feature>
<dbReference type="InterPro" id="IPR015797">
    <property type="entry name" value="NUDIX_hydrolase-like_dom_sf"/>
</dbReference>
<gene>
    <name evidence="2" type="ORF">NA57DRAFT_77029</name>
</gene>
<dbReference type="EMBL" id="ML978127">
    <property type="protein sequence ID" value="KAF2098237.1"/>
    <property type="molecule type" value="Genomic_DNA"/>
</dbReference>
<dbReference type="Proteomes" id="UP000799772">
    <property type="component" value="Unassembled WGS sequence"/>
</dbReference>
<dbReference type="AlphaFoldDB" id="A0A9P4IGV7"/>
<accession>A0A9P4IGV7</accession>
<dbReference type="SUPFAM" id="SSF55811">
    <property type="entry name" value="Nudix"/>
    <property type="match status" value="1"/>
</dbReference>
<evidence type="ECO:0000259" key="1">
    <source>
        <dbReference type="PROSITE" id="PS51462"/>
    </source>
</evidence>
<evidence type="ECO:0000313" key="3">
    <source>
        <dbReference type="Proteomes" id="UP000799772"/>
    </source>
</evidence>
<dbReference type="PANTHER" id="PTHR16099:SF5">
    <property type="entry name" value="NUCLEOTIDE TRIPHOSPHATE DIPHOSPHATASE NUDT15"/>
    <property type="match status" value="1"/>
</dbReference>
<dbReference type="GO" id="GO:0006203">
    <property type="term" value="P:dGTP catabolic process"/>
    <property type="evidence" value="ECO:0007669"/>
    <property type="project" value="TreeGrafter"/>
</dbReference>
<organism evidence="2 3">
    <name type="scientific">Rhizodiscina lignyota</name>
    <dbReference type="NCBI Taxonomy" id="1504668"/>
    <lineage>
        <taxon>Eukaryota</taxon>
        <taxon>Fungi</taxon>
        <taxon>Dikarya</taxon>
        <taxon>Ascomycota</taxon>
        <taxon>Pezizomycotina</taxon>
        <taxon>Dothideomycetes</taxon>
        <taxon>Pleosporomycetidae</taxon>
        <taxon>Aulographales</taxon>
        <taxon>Rhizodiscinaceae</taxon>
        <taxon>Rhizodiscina</taxon>
    </lineage>
</organism>
<dbReference type="OrthoDB" id="447842at2759"/>
<dbReference type="PANTHER" id="PTHR16099">
    <property type="entry name" value="8-OXO-DGTP DIPHOSPHATES NUDT15"/>
    <property type="match status" value="1"/>
</dbReference>
<dbReference type="GO" id="GO:0005829">
    <property type="term" value="C:cytosol"/>
    <property type="evidence" value="ECO:0007669"/>
    <property type="project" value="TreeGrafter"/>
</dbReference>
<keyword evidence="3" id="KW-1185">Reference proteome</keyword>
<dbReference type="GO" id="GO:0035539">
    <property type="term" value="F:8-oxo-7,8-dihydrodeoxyguanosine triphosphate pyrophosphatase activity"/>
    <property type="evidence" value="ECO:0007669"/>
    <property type="project" value="TreeGrafter"/>
</dbReference>
<name>A0A9P4IGV7_9PEZI</name>
<reference evidence="2" key="1">
    <citation type="journal article" date="2020" name="Stud. Mycol.">
        <title>101 Dothideomycetes genomes: a test case for predicting lifestyles and emergence of pathogens.</title>
        <authorList>
            <person name="Haridas S."/>
            <person name="Albert R."/>
            <person name="Binder M."/>
            <person name="Bloem J."/>
            <person name="Labutti K."/>
            <person name="Salamov A."/>
            <person name="Andreopoulos B."/>
            <person name="Baker S."/>
            <person name="Barry K."/>
            <person name="Bills G."/>
            <person name="Bluhm B."/>
            <person name="Cannon C."/>
            <person name="Castanera R."/>
            <person name="Culley D."/>
            <person name="Daum C."/>
            <person name="Ezra D."/>
            <person name="Gonzalez J."/>
            <person name="Henrissat B."/>
            <person name="Kuo A."/>
            <person name="Liang C."/>
            <person name="Lipzen A."/>
            <person name="Lutzoni F."/>
            <person name="Magnuson J."/>
            <person name="Mondo S."/>
            <person name="Nolan M."/>
            <person name="Ohm R."/>
            <person name="Pangilinan J."/>
            <person name="Park H.-J."/>
            <person name="Ramirez L."/>
            <person name="Alfaro M."/>
            <person name="Sun H."/>
            <person name="Tritt A."/>
            <person name="Yoshinaga Y."/>
            <person name="Zwiers L.-H."/>
            <person name="Turgeon B."/>
            <person name="Goodwin S."/>
            <person name="Spatafora J."/>
            <person name="Crous P."/>
            <person name="Grigoriev I."/>
        </authorList>
    </citation>
    <scope>NUCLEOTIDE SEQUENCE</scope>
    <source>
        <strain evidence="2">CBS 133067</strain>
    </source>
</reference>
<dbReference type="PROSITE" id="PS51462">
    <property type="entry name" value="NUDIX"/>
    <property type="match status" value="1"/>
</dbReference>
<dbReference type="Gene3D" id="3.90.79.10">
    <property type="entry name" value="Nucleoside Triphosphate Pyrophosphohydrolase"/>
    <property type="match status" value="1"/>
</dbReference>
<dbReference type="FunFam" id="3.90.79.10:FF:000060">
    <property type="entry name" value="Nudix hydrolase 1"/>
    <property type="match status" value="1"/>
</dbReference>
<dbReference type="InterPro" id="IPR000086">
    <property type="entry name" value="NUDIX_hydrolase_dom"/>
</dbReference>
<proteinExistence type="predicted"/>
<protein>
    <recommendedName>
        <fullName evidence="1">Nudix hydrolase domain-containing protein</fullName>
    </recommendedName>
</protein>
<sequence length="169" mass="18352">MAPQVGVGVGVGVFVLNKQNRIILGERKGSLGAGTYSLAGGHLEAGESFEACAAREVLEETALEVEQLRFLTATNTINLADAKTGELRHYVTIFMVGRLSESSPVEPKLMEPDKCEGWAWISWDEMKAIGDAQLKAREGTGDKDEKALQIRLFEPIISLLKQRPGVSPV</sequence>
<evidence type="ECO:0000313" key="2">
    <source>
        <dbReference type="EMBL" id="KAF2098237.1"/>
    </source>
</evidence>
<comment type="caution">
    <text evidence="2">The sequence shown here is derived from an EMBL/GenBank/DDBJ whole genome shotgun (WGS) entry which is preliminary data.</text>
</comment>